<dbReference type="PANTHER" id="PTHR38035">
    <property type="entry name" value="UPF0070 PROTEIN YFGM"/>
    <property type="match status" value="1"/>
</dbReference>
<keyword evidence="5 8" id="KW-1133">Transmembrane helix</keyword>
<evidence type="ECO:0000256" key="1">
    <source>
        <dbReference type="ARBA" id="ARBA00004167"/>
    </source>
</evidence>
<dbReference type="Pfam" id="PF09976">
    <property type="entry name" value="TPR_21"/>
    <property type="match status" value="1"/>
</dbReference>
<keyword evidence="6 8" id="KW-0472">Membrane</keyword>
<dbReference type="InterPro" id="IPR026039">
    <property type="entry name" value="YfgM"/>
</dbReference>
<evidence type="ECO:0000256" key="8">
    <source>
        <dbReference type="SAM" id="Phobius"/>
    </source>
</evidence>
<organism evidence="10 11">
    <name type="scientific">Belnapia arida</name>
    <dbReference type="NCBI Taxonomy" id="2804533"/>
    <lineage>
        <taxon>Bacteria</taxon>
        <taxon>Pseudomonadati</taxon>
        <taxon>Pseudomonadota</taxon>
        <taxon>Alphaproteobacteria</taxon>
        <taxon>Acetobacterales</taxon>
        <taxon>Roseomonadaceae</taxon>
        <taxon>Belnapia</taxon>
    </lineage>
</organism>
<sequence>MADIFDEVEEDLRAERMKRLMARYGGLLAGLMLLAVACVGGWQGWRWWQARQSAQTAEVYMAANKSAAEPGADGRAAADRFAALAAEAPPGYRSLARLRAAALRAEAGDRAGALALWEEVARDGSIDPLYRDLGTVMWGLHSLDAGDPAAIEGRLAPLAEGPWRASVQEIRALAAMKRGATEEAKQLLTSLTTAPATPQGVRDRAGKLLAEIGG</sequence>
<keyword evidence="4 8" id="KW-0812">Transmembrane</keyword>
<comment type="caution">
    <text evidence="10">The sequence shown here is derived from an EMBL/GenBank/DDBJ whole genome shotgun (WGS) entry which is preliminary data.</text>
</comment>
<dbReference type="RefSeq" id="WP_202831342.1">
    <property type="nucleotide sequence ID" value="NZ_JAETWB010000002.1"/>
</dbReference>
<evidence type="ECO:0000259" key="9">
    <source>
        <dbReference type="Pfam" id="PF09976"/>
    </source>
</evidence>
<accession>A0ABS1U2N7</accession>
<comment type="subcellular location">
    <subcellularLocation>
        <location evidence="2">Cell membrane</location>
    </subcellularLocation>
    <subcellularLocation>
        <location evidence="1">Membrane</location>
        <topology evidence="1">Single-pass membrane protein</topology>
    </subcellularLocation>
</comment>
<keyword evidence="11" id="KW-1185">Reference proteome</keyword>
<keyword evidence="7" id="KW-0143">Chaperone</keyword>
<dbReference type="InterPro" id="IPR018704">
    <property type="entry name" value="SecYEG/CpoB_TPR"/>
</dbReference>
<evidence type="ECO:0000256" key="2">
    <source>
        <dbReference type="ARBA" id="ARBA00004236"/>
    </source>
</evidence>
<evidence type="ECO:0000313" key="11">
    <source>
        <dbReference type="Proteomes" id="UP000660885"/>
    </source>
</evidence>
<dbReference type="EMBL" id="JAETWB010000002">
    <property type="protein sequence ID" value="MBL6078204.1"/>
    <property type="molecule type" value="Genomic_DNA"/>
</dbReference>
<feature type="domain" description="Ancillary SecYEG translocon subunit/Cell division coordinator CpoB TPR" evidence="9">
    <location>
        <begin position="19"/>
        <end position="186"/>
    </location>
</feature>
<evidence type="ECO:0000256" key="7">
    <source>
        <dbReference type="ARBA" id="ARBA00023186"/>
    </source>
</evidence>
<protein>
    <submittedName>
        <fullName evidence="10">Tetratricopeptide repeat protein</fullName>
    </submittedName>
</protein>
<dbReference type="PANTHER" id="PTHR38035:SF1">
    <property type="entry name" value="ANCILLARY SECYEG TRANSLOCON SUBUNIT"/>
    <property type="match status" value="1"/>
</dbReference>
<evidence type="ECO:0000256" key="6">
    <source>
        <dbReference type="ARBA" id="ARBA00023136"/>
    </source>
</evidence>
<keyword evidence="3" id="KW-1003">Cell membrane</keyword>
<feature type="transmembrane region" description="Helical" evidence="8">
    <location>
        <begin position="21"/>
        <end position="45"/>
    </location>
</feature>
<evidence type="ECO:0000313" key="10">
    <source>
        <dbReference type="EMBL" id="MBL6078204.1"/>
    </source>
</evidence>
<evidence type="ECO:0000256" key="5">
    <source>
        <dbReference type="ARBA" id="ARBA00022989"/>
    </source>
</evidence>
<name>A0ABS1U2N7_9PROT</name>
<proteinExistence type="predicted"/>
<dbReference type="Proteomes" id="UP000660885">
    <property type="component" value="Unassembled WGS sequence"/>
</dbReference>
<gene>
    <name evidence="10" type="ORF">JMJ56_09325</name>
</gene>
<evidence type="ECO:0000256" key="3">
    <source>
        <dbReference type="ARBA" id="ARBA00022475"/>
    </source>
</evidence>
<reference evidence="10 11" key="1">
    <citation type="submission" date="2021-01" db="EMBL/GenBank/DDBJ databases">
        <title>Belnapia mucosa sp. nov. and Belnapia arida sp. nov., isolated from the Tabernas Desert (Almeria, Spain).</title>
        <authorList>
            <person name="Molina-Menor E."/>
            <person name="Vidal-Verdu A."/>
            <person name="Calonge A."/>
            <person name="Satari L."/>
            <person name="Pereto J."/>
            <person name="Porcar M."/>
        </authorList>
    </citation>
    <scope>NUCLEOTIDE SEQUENCE [LARGE SCALE GENOMIC DNA]</scope>
    <source>
        <strain evidence="10 11">T18</strain>
    </source>
</reference>
<evidence type="ECO:0000256" key="4">
    <source>
        <dbReference type="ARBA" id="ARBA00022692"/>
    </source>
</evidence>